<organism evidence="8 9">
    <name type="scientific">Polistes dominula</name>
    <name type="common">European paper wasp</name>
    <name type="synonym">Vespa dominula</name>
    <dbReference type="NCBI Taxonomy" id="743375"/>
    <lineage>
        <taxon>Eukaryota</taxon>
        <taxon>Metazoa</taxon>
        <taxon>Ecdysozoa</taxon>
        <taxon>Arthropoda</taxon>
        <taxon>Hexapoda</taxon>
        <taxon>Insecta</taxon>
        <taxon>Pterygota</taxon>
        <taxon>Neoptera</taxon>
        <taxon>Endopterygota</taxon>
        <taxon>Hymenoptera</taxon>
        <taxon>Apocrita</taxon>
        <taxon>Aculeata</taxon>
        <taxon>Vespoidea</taxon>
        <taxon>Vespidae</taxon>
        <taxon>Polistinae</taxon>
        <taxon>Polistini</taxon>
        <taxon>Polistes</taxon>
    </lineage>
</organism>
<keyword evidence="4 7" id="KW-0812">Transmembrane</keyword>
<dbReference type="PANTHER" id="PTHR16024">
    <property type="entry name" value="XK-RELATED PROTEIN"/>
    <property type="match status" value="1"/>
</dbReference>
<dbReference type="InterPro" id="IPR018629">
    <property type="entry name" value="XK-rel"/>
</dbReference>
<protein>
    <recommendedName>
        <fullName evidence="7">XK-related protein</fullName>
    </recommendedName>
</protein>
<dbReference type="RefSeq" id="XP_015180815.1">
    <property type="nucleotide sequence ID" value="XM_015325329.1"/>
</dbReference>
<sequence>MMEERNDKRQHILYIGGIFPALKFNFDDVDTIPLRQPCVSNLDIFFLICSIIMHLIDMAFDINIAVRYLLANKIIYFICTLFFLLIPSFINVIISRRMQHQDEELDSDLMQLENHKSAQMMRRKRICCILAVVFQLAPVVHYYDTLIYALKARNCEKIGDRNGQKRYYLKMLKEDQDVALLRIFECFLEAAPQQVLQLTILLKHYNSDINLEFIHQIGSIISSLASMGWAMASYNRSIRLAQFDKEIISIQGNICQFLWHFCITVSRILMVSFIASIWPLYTAIACICHWIIMTIWILVDSHGILQFCRKNNRAPHIAPTITERIYSMLLALVIGLVHIFVYLNVIDGNTRLKHIFFYGLCFCENVIANLLWMLNLSIEAKNSWYFFIYIFPCTVSFLLGITAMILYYTRYHPGKKNQPQSSLRNED</sequence>
<name>A0ABM1IKS8_POLDO</name>
<evidence type="ECO:0000256" key="2">
    <source>
        <dbReference type="ARBA" id="ARBA00008789"/>
    </source>
</evidence>
<feature type="transmembrane region" description="Helical" evidence="7">
    <location>
        <begin position="281"/>
        <end position="305"/>
    </location>
</feature>
<feature type="transmembrane region" description="Helical" evidence="7">
    <location>
        <begin position="386"/>
        <end position="408"/>
    </location>
</feature>
<dbReference type="GeneID" id="107068670"/>
<feature type="transmembrane region" description="Helical" evidence="7">
    <location>
        <begin position="213"/>
        <end position="234"/>
    </location>
</feature>
<dbReference type="PANTHER" id="PTHR16024:SF6">
    <property type="entry name" value="XK-RELATED PROTEIN"/>
    <property type="match status" value="1"/>
</dbReference>
<feature type="transmembrane region" description="Helical" evidence="7">
    <location>
        <begin position="325"/>
        <end position="343"/>
    </location>
</feature>
<keyword evidence="5 7" id="KW-1133">Transmembrane helix</keyword>
<keyword evidence="6 7" id="KW-0472">Membrane</keyword>
<keyword evidence="8" id="KW-1185">Reference proteome</keyword>
<gene>
    <name evidence="9" type="primary">LOC107068670</name>
</gene>
<feature type="transmembrane region" description="Helical" evidence="7">
    <location>
        <begin position="44"/>
        <end position="68"/>
    </location>
</feature>
<evidence type="ECO:0000256" key="5">
    <source>
        <dbReference type="ARBA" id="ARBA00022989"/>
    </source>
</evidence>
<reference evidence="9" key="1">
    <citation type="submission" date="2025-08" db="UniProtKB">
        <authorList>
            <consortium name="RefSeq"/>
        </authorList>
    </citation>
    <scope>IDENTIFICATION</scope>
    <source>
        <tissue evidence="9">Whole body</tissue>
    </source>
</reference>
<evidence type="ECO:0000256" key="7">
    <source>
        <dbReference type="RuleBase" id="RU910716"/>
    </source>
</evidence>
<evidence type="ECO:0000313" key="8">
    <source>
        <dbReference type="Proteomes" id="UP000694924"/>
    </source>
</evidence>
<dbReference type="InterPro" id="IPR050895">
    <property type="entry name" value="XK-related_scramblase"/>
</dbReference>
<evidence type="ECO:0000256" key="3">
    <source>
        <dbReference type="ARBA" id="ARBA00022475"/>
    </source>
</evidence>
<evidence type="ECO:0000256" key="1">
    <source>
        <dbReference type="ARBA" id="ARBA00004651"/>
    </source>
</evidence>
<comment type="similarity">
    <text evidence="2 7">Belongs to the XK family.</text>
</comment>
<feature type="transmembrane region" description="Helical" evidence="7">
    <location>
        <begin position="355"/>
        <end position="374"/>
    </location>
</feature>
<accession>A0ABM1IKS8</accession>
<proteinExistence type="inferred from homology"/>
<feature type="transmembrane region" description="Helical" evidence="7">
    <location>
        <begin position="74"/>
        <end position="94"/>
    </location>
</feature>
<keyword evidence="3" id="KW-1003">Cell membrane</keyword>
<dbReference type="Pfam" id="PF09815">
    <property type="entry name" value="XK-related"/>
    <property type="match status" value="1"/>
</dbReference>
<evidence type="ECO:0000256" key="6">
    <source>
        <dbReference type="ARBA" id="ARBA00023136"/>
    </source>
</evidence>
<evidence type="ECO:0000313" key="9">
    <source>
        <dbReference type="RefSeq" id="XP_015180815.1"/>
    </source>
</evidence>
<feature type="transmembrane region" description="Helical" evidence="7">
    <location>
        <begin position="126"/>
        <end position="143"/>
    </location>
</feature>
<dbReference type="Proteomes" id="UP000694924">
    <property type="component" value="Unplaced"/>
</dbReference>
<evidence type="ECO:0000256" key="4">
    <source>
        <dbReference type="ARBA" id="ARBA00022692"/>
    </source>
</evidence>
<comment type="subcellular location">
    <subcellularLocation>
        <location evidence="1">Cell membrane</location>
        <topology evidence="1">Multi-pass membrane protein</topology>
    </subcellularLocation>
    <subcellularLocation>
        <location evidence="7">Membrane</location>
        <topology evidence="7">Multi-pass membrane protein</topology>
    </subcellularLocation>
</comment>